<dbReference type="Proteomes" id="UP001732700">
    <property type="component" value="Chromosome 4A"/>
</dbReference>
<name>A0ACD5WG91_AVESA</name>
<protein>
    <submittedName>
        <fullName evidence="1">Uncharacterized protein</fullName>
    </submittedName>
</protein>
<evidence type="ECO:0000313" key="2">
    <source>
        <dbReference type="Proteomes" id="UP001732700"/>
    </source>
</evidence>
<evidence type="ECO:0000313" key="1">
    <source>
        <dbReference type="EnsemblPlants" id="AVESA.00010b.r2.4AG0630800.1.CDS"/>
    </source>
</evidence>
<dbReference type="EnsemblPlants" id="AVESA.00010b.r2.4AG0630800.1">
    <property type="protein sequence ID" value="AVESA.00010b.r2.4AG0630800.1.CDS"/>
    <property type="gene ID" value="AVESA.00010b.r2.4AG0630800"/>
</dbReference>
<reference evidence="1" key="1">
    <citation type="submission" date="2021-05" db="EMBL/GenBank/DDBJ databases">
        <authorList>
            <person name="Scholz U."/>
            <person name="Mascher M."/>
            <person name="Fiebig A."/>
        </authorList>
    </citation>
    <scope>NUCLEOTIDE SEQUENCE [LARGE SCALE GENOMIC DNA]</scope>
</reference>
<organism evidence="1 2">
    <name type="scientific">Avena sativa</name>
    <name type="common">Oat</name>
    <dbReference type="NCBI Taxonomy" id="4498"/>
    <lineage>
        <taxon>Eukaryota</taxon>
        <taxon>Viridiplantae</taxon>
        <taxon>Streptophyta</taxon>
        <taxon>Embryophyta</taxon>
        <taxon>Tracheophyta</taxon>
        <taxon>Spermatophyta</taxon>
        <taxon>Magnoliopsida</taxon>
        <taxon>Liliopsida</taxon>
        <taxon>Poales</taxon>
        <taxon>Poaceae</taxon>
        <taxon>BOP clade</taxon>
        <taxon>Pooideae</taxon>
        <taxon>Poodae</taxon>
        <taxon>Poeae</taxon>
        <taxon>Poeae Chloroplast Group 1 (Aveneae type)</taxon>
        <taxon>Aveninae</taxon>
        <taxon>Avena</taxon>
    </lineage>
</organism>
<proteinExistence type="predicted"/>
<keyword evidence="2" id="KW-1185">Reference proteome</keyword>
<reference evidence="1" key="2">
    <citation type="submission" date="2025-09" db="UniProtKB">
        <authorList>
            <consortium name="EnsemblPlants"/>
        </authorList>
    </citation>
    <scope>IDENTIFICATION</scope>
</reference>
<accession>A0ACD5WG91</accession>
<sequence>MDEEARRRHGRRLKLGPDDDTGGGGGADLISALPDDLLHEVLVRLRCARAAARTSLVSRRWRGLWTRLPDLFFRNATLARILPALASIQQSGVGLGVSLLDIRVPTHLGLDDAGIPSLFQAAAGLSPLDFTLSLPRILDYVDVELPPFRRATSIKLSVENLRITPPPPWRGGGPIAFPKLEELYLKLPGCYVDLAALVLGCPSLRVLWVVNVSMSRGIDIRSESLQDLYVHIADSRSSYYINVEAPVLKTLRMLFYIKANDLSVSIVAPVLEKVSWKCSAYSSRMVAGFGPWGLSELSLHAAAQSLITGVDDGVGEDTCLQIPNANNVLSLRMTVHGLFDAEFNCVEHIERHLVTDFSILELVMEYDYDMESTGHVYGPFVLHLLGSHRIRNATRRLQIFSQRSRVKNYCPVGCLCDEPKDWRSKNISLINLEEVVIDGFEWEDHEFDFLKVIFRCAPMLKSMVVGTVYKVTTSDDWCTKLYDIFKAYPSVECKLIPH</sequence>